<evidence type="ECO:0000256" key="4">
    <source>
        <dbReference type="RuleBase" id="RU003330"/>
    </source>
</evidence>
<dbReference type="Proteomes" id="UP000694380">
    <property type="component" value="Unplaced"/>
</dbReference>
<proteinExistence type="inferred from homology"/>
<keyword evidence="1 4" id="KW-0808">Transferase</keyword>
<dbReference type="AlphaFoldDB" id="A0A8C3HY91"/>
<dbReference type="Gene3D" id="3.40.50.300">
    <property type="entry name" value="P-loop containing nucleotide triphosphate hydrolases"/>
    <property type="match status" value="2"/>
</dbReference>
<dbReference type="SUPFAM" id="SSF52540">
    <property type="entry name" value="P-loop containing nucleoside triphosphate hydrolases"/>
    <property type="match status" value="2"/>
</dbReference>
<reference evidence="5" key="1">
    <citation type="submission" date="2025-08" db="UniProtKB">
        <authorList>
            <consortium name="Ensembl"/>
        </authorList>
    </citation>
    <scope>IDENTIFICATION</scope>
</reference>
<protein>
    <recommendedName>
        <fullName evidence="7">Nucleoside-diphosphate kinase</fullName>
    </recommendedName>
</protein>
<evidence type="ECO:0000256" key="1">
    <source>
        <dbReference type="ARBA" id="ARBA00022679"/>
    </source>
</evidence>
<dbReference type="Pfam" id="PF00406">
    <property type="entry name" value="ADK"/>
    <property type="match status" value="2"/>
</dbReference>
<dbReference type="InterPro" id="IPR000850">
    <property type="entry name" value="Adenylat/UMP-CMP_kin"/>
</dbReference>
<evidence type="ECO:0000313" key="6">
    <source>
        <dbReference type="Proteomes" id="UP000694380"/>
    </source>
</evidence>
<dbReference type="GeneTree" id="ENSGT00940000161613"/>
<dbReference type="InterPro" id="IPR027417">
    <property type="entry name" value="P-loop_NTPase"/>
</dbReference>
<comment type="similarity">
    <text evidence="4">Belongs to the adenylate kinase family.</text>
</comment>
<reference evidence="5" key="2">
    <citation type="submission" date="2025-09" db="UniProtKB">
        <authorList>
            <consortium name="Ensembl"/>
        </authorList>
    </citation>
    <scope>IDENTIFICATION</scope>
</reference>
<dbReference type="CDD" id="cd01428">
    <property type="entry name" value="ADK"/>
    <property type="match status" value="2"/>
</dbReference>
<evidence type="ECO:0008006" key="7">
    <source>
        <dbReference type="Google" id="ProtNLM"/>
    </source>
</evidence>
<dbReference type="PANTHER" id="PTHR23359">
    <property type="entry name" value="NUCLEOTIDE KINASE"/>
    <property type="match status" value="1"/>
</dbReference>
<dbReference type="OMA" id="RLEACLM"/>
<dbReference type="CDD" id="cd22979">
    <property type="entry name" value="DD_AK8"/>
    <property type="match status" value="1"/>
</dbReference>
<dbReference type="SUPFAM" id="SSF47391">
    <property type="entry name" value="Dimerization-anchoring domain of cAMP-dependent PK regulatory subunit"/>
    <property type="match status" value="1"/>
</dbReference>
<keyword evidence="2" id="KW-0547">Nucleotide-binding</keyword>
<dbReference type="GO" id="GO:0006139">
    <property type="term" value="P:nucleobase-containing compound metabolic process"/>
    <property type="evidence" value="ECO:0007669"/>
    <property type="project" value="InterPro"/>
</dbReference>
<evidence type="ECO:0000256" key="2">
    <source>
        <dbReference type="ARBA" id="ARBA00022741"/>
    </source>
</evidence>
<dbReference type="GO" id="GO:0005524">
    <property type="term" value="F:ATP binding"/>
    <property type="evidence" value="ECO:0007669"/>
    <property type="project" value="InterPro"/>
</dbReference>
<dbReference type="Gene3D" id="1.20.890.10">
    <property type="entry name" value="cAMP-dependent protein kinase regulatory subunit, dimerization-anchoring domain"/>
    <property type="match status" value="1"/>
</dbReference>
<evidence type="ECO:0000256" key="3">
    <source>
        <dbReference type="ARBA" id="ARBA00022777"/>
    </source>
</evidence>
<keyword evidence="3 4" id="KW-0418">Kinase</keyword>
<organism evidence="5 6">
    <name type="scientific">Chrysemys picta bellii</name>
    <name type="common">Western painted turtle</name>
    <name type="synonym">Emys bellii</name>
    <dbReference type="NCBI Taxonomy" id="8478"/>
    <lineage>
        <taxon>Eukaryota</taxon>
        <taxon>Metazoa</taxon>
        <taxon>Chordata</taxon>
        <taxon>Craniata</taxon>
        <taxon>Vertebrata</taxon>
        <taxon>Euteleostomi</taxon>
        <taxon>Archelosauria</taxon>
        <taxon>Testudinata</taxon>
        <taxon>Testudines</taxon>
        <taxon>Cryptodira</taxon>
        <taxon>Durocryptodira</taxon>
        <taxon>Testudinoidea</taxon>
        <taxon>Emydidae</taxon>
        <taxon>Chrysemys</taxon>
    </lineage>
</organism>
<dbReference type="PRINTS" id="PR00094">
    <property type="entry name" value="ADENYLTKNASE"/>
</dbReference>
<evidence type="ECO:0000313" key="5">
    <source>
        <dbReference type="Ensembl" id="ENSCPBP00000025439.1"/>
    </source>
</evidence>
<dbReference type="HAMAP" id="MF_00235">
    <property type="entry name" value="Adenylate_kinase_Adk"/>
    <property type="match status" value="1"/>
</dbReference>
<sequence>MDVAAKPHIPPAMALYAEKHGVFQLMQSMVEALLIHQPEDPISFMIDHLKQDSDHVPRVFVLGPPAAGKTTIAMWLCKHLNASYLSQQKLLANKTLVLAKEAQSYQQRQEQIPDELWVDLLQDRLSDVDCIREGWVLDGFPQTRKQALLLQTSGIVPRHVVALYAPDTVLVERNLGKRLDPVSTEVYHTTFDWPTDPTVEQRLVQPDGCSEQATAKRLLEYHRNIQGIFQSYRGNLRTVNADQPCADVFSQVLTFVESQPRSAAPFTPRVLLCGPPGSGKSLQAALLAQKYGLVNVGCGQLLKEAVAEKSKIGELIKPYFESGCPVADNLVLKVLRERLGKLDCASFGWVLHGFPRDADQAELLRNTGFVPNRVFFLTLPVEAILERVSQRATDPVTGERYHHLYKPAPSLELRRRLRQNPQDAAEKLELRVDLYSRHVADLEEFYEDAVYVNADQDPYTVFESIESCVTRPLPAKLPG</sequence>
<dbReference type="Ensembl" id="ENSCPBT00000029964.1">
    <property type="protein sequence ID" value="ENSCPBP00000025439.1"/>
    <property type="gene ID" value="ENSCPBG00000018086.1"/>
</dbReference>
<name>A0A8C3HY91_CHRPI</name>
<keyword evidence="6" id="KW-1185">Reference proteome</keyword>
<accession>A0A8C3HY91</accession>
<dbReference type="GO" id="GO:0019205">
    <property type="term" value="F:nucleobase-containing compound kinase activity"/>
    <property type="evidence" value="ECO:0007669"/>
    <property type="project" value="InterPro"/>
</dbReference>